<feature type="region of interest" description="Disordered" evidence="2">
    <location>
        <begin position="345"/>
        <end position="366"/>
    </location>
</feature>
<dbReference type="InterPro" id="IPR011047">
    <property type="entry name" value="Quinoprotein_ADH-like_sf"/>
</dbReference>
<dbReference type="PANTHER" id="PTHR12877">
    <property type="entry name" value="RHO GUANINE NUCLEOTIDE EXCHANGE FACTOR"/>
    <property type="match status" value="1"/>
</dbReference>
<dbReference type="SMART" id="SM00325">
    <property type="entry name" value="RhoGEF"/>
    <property type="match status" value="1"/>
</dbReference>
<dbReference type="SUPFAM" id="SSF50998">
    <property type="entry name" value="Quinoprotein alcohol dehydrogenase-like"/>
    <property type="match status" value="1"/>
</dbReference>
<feature type="region of interest" description="Disordered" evidence="2">
    <location>
        <begin position="1281"/>
        <end position="1320"/>
    </location>
</feature>
<organism evidence="4 5">
    <name type="scientific">Stylophora pistillata</name>
    <name type="common">Smooth cauliflower coral</name>
    <dbReference type="NCBI Taxonomy" id="50429"/>
    <lineage>
        <taxon>Eukaryota</taxon>
        <taxon>Metazoa</taxon>
        <taxon>Cnidaria</taxon>
        <taxon>Anthozoa</taxon>
        <taxon>Hexacorallia</taxon>
        <taxon>Scleractinia</taxon>
        <taxon>Astrocoeniina</taxon>
        <taxon>Pocilloporidae</taxon>
        <taxon>Stylophora</taxon>
    </lineage>
</organism>
<dbReference type="OrthoDB" id="5969286at2759"/>
<feature type="compositionally biased region" description="Basic and acidic residues" evidence="2">
    <location>
        <begin position="96"/>
        <end position="118"/>
    </location>
</feature>
<name>A0A2B4S646_STYPI</name>
<dbReference type="Pfam" id="PF19056">
    <property type="entry name" value="WD40_2"/>
    <property type="match status" value="1"/>
</dbReference>
<feature type="compositionally biased region" description="Polar residues" evidence="2">
    <location>
        <begin position="25"/>
        <end position="53"/>
    </location>
</feature>
<dbReference type="PROSITE" id="PS50010">
    <property type="entry name" value="DH_2"/>
    <property type="match status" value="1"/>
</dbReference>
<dbReference type="GO" id="GO:0030036">
    <property type="term" value="P:actin cytoskeleton organization"/>
    <property type="evidence" value="ECO:0007669"/>
    <property type="project" value="TreeGrafter"/>
</dbReference>
<feature type="compositionally biased region" description="Acidic residues" evidence="2">
    <location>
        <begin position="1306"/>
        <end position="1320"/>
    </location>
</feature>
<dbReference type="Pfam" id="PF00621">
    <property type="entry name" value="RhoGEF"/>
    <property type="match status" value="1"/>
</dbReference>
<evidence type="ECO:0000256" key="2">
    <source>
        <dbReference type="SAM" id="MobiDB-lite"/>
    </source>
</evidence>
<dbReference type="GO" id="GO:0005085">
    <property type="term" value="F:guanyl-nucleotide exchange factor activity"/>
    <property type="evidence" value="ECO:0007669"/>
    <property type="project" value="UniProtKB-KW"/>
</dbReference>
<dbReference type="Pfam" id="PF19057">
    <property type="entry name" value="PH_19"/>
    <property type="match status" value="1"/>
</dbReference>
<dbReference type="Gene3D" id="1.20.900.10">
    <property type="entry name" value="Dbl homology (DH) domain"/>
    <property type="match status" value="1"/>
</dbReference>
<feature type="compositionally biased region" description="Polar residues" evidence="2">
    <location>
        <begin position="1446"/>
        <end position="1462"/>
    </location>
</feature>
<evidence type="ECO:0000256" key="1">
    <source>
        <dbReference type="ARBA" id="ARBA00022658"/>
    </source>
</evidence>
<dbReference type="PANTHER" id="PTHR12877:SF7">
    <property type="entry name" value="RHO GUANINE NUCLEOTIDE EXCHANGE FACTOR 10-LIKE PROTEIN"/>
    <property type="match status" value="1"/>
</dbReference>
<feature type="region of interest" description="Disordered" evidence="2">
    <location>
        <begin position="1396"/>
        <end position="1533"/>
    </location>
</feature>
<reference evidence="5" key="1">
    <citation type="journal article" date="2017" name="bioRxiv">
        <title>Comparative analysis of the genomes of Stylophora pistillata and Acropora digitifera provides evidence for extensive differences between species of corals.</title>
        <authorList>
            <person name="Voolstra C.R."/>
            <person name="Li Y."/>
            <person name="Liew Y.J."/>
            <person name="Baumgarten S."/>
            <person name="Zoccola D."/>
            <person name="Flot J.-F."/>
            <person name="Tambutte S."/>
            <person name="Allemand D."/>
            <person name="Aranda M."/>
        </authorList>
    </citation>
    <scope>NUCLEOTIDE SEQUENCE [LARGE SCALE GENOMIC DNA]</scope>
</reference>
<dbReference type="InterPro" id="IPR000219">
    <property type="entry name" value="DH_dom"/>
</dbReference>
<protein>
    <submittedName>
        <fullName evidence="4">Rho guanine nucleotide exchange factor 10</fullName>
    </submittedName>
</protein>
<evidence type="ECO:0000313" key="5">
    <source>
        <dbReference type="Proteomes" id="UP000225706"/>
    </source>
</evidence>
<comment type="caution">
    <text evidence="4">The sequence shown here is derived from an EMBL/GenBank/DDBJ whole genome shotgun (WGS) entry which is preliminary data.</text>
</comment>
<dbReference type="SUPFAM" id="SSF48065">
    <property type="entry name" value="DBL homology domain (DH-domain)"/>
    <property type="match status" value="1"/>
</dbReference>
<feature type="compositionally biased region" description="Polar residues" evidence="2">
    <location>
        <begin position="146"/>
        <end position="159"/>
    </location>
</feature>
<accession>A0A2B4S646</accession>
<evidence type="ECO:0000259" key="3">
    <source>
        <dbReference type="PROSITE" id="PS50010"/>
    </source>
</evidence>
<dbReference type="Proteomes" id="UP000225706">
    <property type="component" value="Unassembled WGS sequence"/>
</dbReference>
<feature type="compositionally biased region" description="Basic and acidic residues" evidence="2">
    <location>
        <begin position="211"/>
        <end position="221"/>
    </location>
</feature>
<dbReference type="GO" id="GO:0051496">
    <property type="term" value="P:positive regulation of stress fiber assembly"/>
    <property type="evidence" value="ECO:0007669"/>
    <property type="project" value="TreeGrafter"/>
</dbReference>
<dbReference type="InterPro" id="IPR039919">
    <property type="entry name" value="ARHGEF10/ARHGEF17"/>
</dbReference>
<sequence length="1636" mass="181584">MATNAEGDVRSVRNSIFYDDVVSSGDLSNENVTPAENIQNRGDASPFNGNDGMQIQHKDLRGQNEAEISEAGDGEKDAVNKNGSSKPKLKPKPKRNKFDDQGSPNDRLKNRKENDKEQWTLMKGELNENKDCKECTDSTKTENDTHSQALSRCQYQKTASGDFEQKTSPGHSSEGDPIKPPRRRLPQVPNSAEPKAQQNTSSHGGDVLSVTHDDSGEQKLEEIVCKPVLTSSPNQDELPSLTVETSVMDTNRRVLSFIDVSTEGRAKKVESFYDYLYSQAEADVSVEGQTSPILWQAGDRIGSALSGSEEHLYDDVPRDSSVAQSWKSNGTYDEVIVNREAYVMPSNDDESDDYSESEPWGSDFETEDDITYAGSIRTQDGLIDEEEEEDPYDTVEISPMRERKRPFQFVSEIANFSPFSTGKKSSLSSPGLKAQFKGCLGLNRVPSTPYLASDSKKVENEESNAVYVDPDITDSVNYQQPVMPPMPDGLSNEQIKRYQIVKFMLESEADYMRLLDQLSKQYELPIRERDLLEPSKIDVIFQHVHRVLQCHAMFNIALSARMSDWTPDMNVGDILYALFCKSMVLDAYSGYVNNFAKAMDTVKVACRTHLAFAQFLKAVVGDRERCDVSQFKREDSFAELFVYVYPQPCDSTAGYMVNSYSWLKPFSVLTLELLVVTPRDHPDRVPLQLALTQLECLAENLSERKREAELRNKVKLLDGLVAQSHKPLASGNRYFIRQDDFVQCTVEGESILGTKKRRIIMLSDMLLCVSLIKGKKDRAMHMVIDPKAKYKLKWNVPLSDVDIIEYGPGVNILTNSYRTTIKHSAEGQYRSAYSGCREHFEDLQQDLAIIGQIAGLVSTLRRSYQVLDIEKVQQWHKAVQRTIEEETRLANLYWLELSLPSKGYLMWKIQCIVSCPDISDPLPGAHDNYNILWLLCGSGDNAGHVTVVKVSLASPPQVVESFHVCESNILCGAYMERTCGEEKKFKGRISGRFGFPFPTVWLGTQGGRIFIYNAVDATRRYVMSVKLPDAVLHINMVDMKIFAAVADGSVVIFKRNRAGTWNFSEPKAVGLGKVPVMAMTVVKEKLWCSCGNKLFILDCNEEIIKHVIEVDENPKTSIKHLVGYGVGVWVSVWKQPSIKLFHSETLKHVQDFSIASPVTNMQRDIDSQLEKTKLDQVYATALAADEGLLWVGTSVGVTLVFPLPRLEGIPLVSGKACVAFHSYGSSVRCFYPLKNNPNLGTGQNLDANKLDSTLFRENEVRDACVQTDAGISGVWSYASRGPASANQSEASPKKESGRAKGQTTEREDEDEEDLSDEDVRSDDEFNFVEDKQQTLSGVRIRSSVGTASSFGSFKIKFEGTEGASNSLARSSVQSDDVVGKTEFRVDDFARMLSDFKGFGSKPATTVPEPPKIPLDLLSGKADCEGGTLSEGQESAKAPASADETVGSGSELGQTESGSGSENAHSREKGISFGEHVKLNGAHATAEAQDGNFETQNESAGESSESKSDEPTDLSPEVETKAGNNSDTGNLEVGSLAAPTYLEVLKDSDSRAVKSSEAAKTPEVIYDSPRQDDSYNVFDRSQLQYYTTGSTAKVENLKPRLPFPVLFVSAGEGYADLRRKRRDENDKEPRVMIWQIT</sequence>
<proteinExistence type="predicted"/>
<dbReference type="STRING" id="50429.A0A2B4S646"/>
<dbReference type="EMBL" id="LSMT01000188">
    <property type="protein sequence ID" value="PFX24028.1"/>
    <property type="molecule type" value="Genomic_DNA"/>
</dbReference>
<feature type="region of interest" description="Disordered" evidence="2">
    <location>
        <begin position="1547"/>
        <end position="1572"/>
    </location>
</feature>
<evidence type="ECO:0000313" key="4">
    <source>
        <dbReference type="EMBL" id="PFX24028.1"/>
    </source>
</evidence>
<feature type="region of interest" description="Disordered" evidence="2">
    <location>
        <begin position="1"/>
        <end position="221"/>
    </location>
</feature>
<feature type="compositionally biased region" description="Acidic residues" evidence="2">
    <location>
        <begin position="347"/>
        <end position="356"/>
    </location>
</feature>
<keyword evidence="1" id="KW-0344">Guanine-nucleotide releasing factor</keyword>
<gene>
    <name evidence="4" type="primary">Arhgef10</name>
    <name evidence="4" type="ORF">AWC38_SpisGene11387</name>
</gene>
<feature type="compositionally biased region" description="Basic and acidic residues" evidence="2">
    <location>
        <begin position="125"/>
        <end position="145"/>
    </location>
</feature>
<feature type="compositionally biased region" description="Basic and acidic residues" evidence="2">
    <location>
        <begin position="1463"/>
        <end position="1477"/>
    </location>
</feature>
<feature type="compositionally biased region" description="Polar residues" evidence="2">
    <location>
        <begin position="1491"/>
        <end position="1502"/>
    </location>
</feature>
<feature type="domain" description="DH" evidence="3">
    <location>
        <begin position="496"/>
        <end position="704"/>
    </location>
</feature>
<keyword evidence="5" id="KW-1185">Reference proteome</keyword>
<dbReference type="InterPro" id="IPR035899">
    <property type="entry name" value="DBL_dom_sf"/>
</dbReference>